<dbReference type="GO" id="GO:0005811">
    <property type="term" value="C:lipid droplet"/>
    <property type="evidence" value="ECO:0007669"/>
    <property type="project" value="TreeGrafter"/>
</dbReference>
<keyword evidence="5" id="KW-1185">Reference proteome</keyword>
<gene>
    <name evidence="4" type="ORF">TTHERM_00320090</name>
</gene>
<dbReference type="RefSeq" id="XP_001012910.1">
    <property type="nucleotide sequence ID" value="XM_001012910.3"/>
</dbReference>
<dbReference type="Pfam" id="PF01734">
    <property type="entry name" value="Patatin"/>
    <property type="match status" value="1"/>
</dbReference>
<protein>
    <submittedName>
        <fullName evidence="4">Patatin family phospholipase</fullName>
    </submittedName>
</protein>
<dbReference type="KEGG" id="tet:TTHERM_00320090"/>
<feature type="transmembrane region" description="Helical" evidence="2">
    <location>
        <begin position="79"/>
        <end position="99"/>
    </location>
</feature>
<dbReference type="OrthoDB" id="10466757at2759"/>
<evidence type="ECO:0000313" key="4">
    <source>
        <dbReference type="EMBL" id="EAR92665.1"/>
    </source>
</evidence>
<feature type="domain" description="PNPLA" evidence="3">
    <location>
        <begin position="49"/>
        <end position="221"/>
    </location>
</feature>
<name>Q237S6_TETTS</name>
<dbReference type="AlphaFoldDB" id="Q237S6"/>
<dbReference type="OMA" id="YLHITEN"/>
<dbReference type="GO" id="GO:0055088">
    <property type="term" value="P:lipid homeostasis"/>
    <property type="evidence" value="ECO:0007669"/>
    <property type="project" value="TreeGrafter"/>
</dbReference>
<evidence type="ECO:0000259" key="3">
    <source>
        <dbReference type="Pfam" id="PF01734"/>
    </source>
</evidence>
<dbReference type="GO" id="GO:0004806">
    <property type="term" value="F:triacylglycerol lipase activity"/>
    <property type="evidence" value="ECO:0007669"/>
    <property type="project" value="TreeGrafter"/>
</dbReference>
<keyword evidence="2" id="KW-1133">Transmembrane helix</keyword>
<dbReference type="GO" id="GO:0005737">
    <property type="term" value="C:cytoplasm"/>
    <property type="evidence" value="ECO:0007669"/>
    <property type="project" value="TreeGrafter"/>
</dbReference>
<keyword evidence="1" id="KW-0443">Lipid metabolism</keyword>
<dbReference type="InterPro" id="IPR016035">
    <property type="entry name" value="Acyl_Trfase/lysoPLipase"/>
</dbReference>
<accession>Q237S6</accession>
<feature type="transmembrane region" description="Helical" evidence="2">
    <location>
        <begin position="48"/>
        <end position="67"/>
    </location>
</feature>
<sequence length="307" mass="34701">MDTQNSNTDSTTTIPVVNINENNFKYEEIPSLDHPEPLKVKVNQKKEILLSGGAGAISFQAGYMHGLSEIIPLEVLKEYRVGGVSAGACVAGFFVFSLYSKHDMKYWFEKCIRKLLNVVSNSTFGFWQTTSLLSELAASSYRIALECGVPLDEAFHCYISLRSGFIGYKKHLVDKFINEQQFAEAITCSCTIPFVTSFSFSNEYQGKKAIDGGVTMGIPFRNKDSECIFLNVLPKPFRSYPIVRDFPNHLTTIDIAEDYNLVFPTDYWLWDEQNADKQFVQGYLAAKHQQDKLLKAFNLESKLQPAQ</sequence>
<evidence type="ECO:0000256" key="2">
    <source>
        <dbReference type="SAM" id="Phobius"/>
    </source>
</evidence>
<dbReference type="SUPFAM" id="SSF52151">
    <property type="entry name" value="FabD/lysophospholipase-like"/>
    <property type="match status" value="1"/>
</dbReference>
<dbReference type="HOGENOM" id="CLU_981708_0_0_1"/>
<dbReference type="Proteomes" id="UP000009168">
    <property type="component" value="Unassembled WGS sequence"/>
</dbReference>
<reference evidence="5" key="1">
    <citation type="journal article" date="2006" name="PLoS Biol.">
        <title>Macronuclear genome sequence of the ciliate Tetrahymena thermophila, a model eukaryote.</title>
        <authorList>
            <person name="Eisen J.A."/>
            <person name="Coyne R.S."/>
            <person name="Wu M."/>
            <person name="Wu D."/>
            <person name="Thiagarajan M."/>
            <person name="Wortman J.R."/>
            <person name="Badger J.H."/>
            <person name="Ren Q."/>
            <person name="Amedeo P."/>
            <person name="Jones K.M."/>
            <person name="Tallon L.J."/>
            <person name="Delcher A.L."/>
            <person name="Salzberg S.L."/>
            <person name="Silva J.C."/>
            <person name="Haas B.J."/>
            <person name="Majoros W.H."/>
            <person name="Farzad M."/>
            <person name="Carlton J.M."/>
            <person name="Smith R.K. Jr."/>
            <person name="Garg J."/>
            <person name="Pearlman R.E."/>
            <person name="Karrer K.M."/>
            <person name="Sun L."/>
            <person name="Manning G."/>
            <person name="Elde N.C."/>
            <person name="Turkewitz A.P."/>
            <person name="Asai D.J."/>
            <person name="Wilkes D.E."/>
            <person name="Wang Y."/>
            <person name="Cai H."/>
            <person name="Collins K."/>
            <person name="Stewart B.A."/>
            <person name="Lee S.R."/>
            <person name="Wilamowska K."/>
            <person name="Weinberg Z."/>
            <person name="Ruzzo W.L."/>
            <person name="Wloga D."/>
            <person name="Gaertig J."/>
            <person name="Frankel J."/>
            <person name="Tsao C.-C."/>
            <person name="Gorovsky M.A."/>
            <person name="Keeling P.J."/>
            <person name="Waller R.F."/>
            <person name="Patron N.J."/>
            <person name="Cherry J.M."/>
            <person name="Stover N.A."/>
            <person name="Krieger C.J."/>
            <person name="del Toro C."/>
            <person name="Ryder H.F."/>
            <person name="Williamson S.C."/>
            <person name="Barbeau R.A."/>
            <person name="Hamilton E.P."/>
            <person name="Orias E."/>
        </authorList>
    </citation>
    <scope>NUCLEOTIDE SEQUENCE [LARGE SCALE GENOMIC DNA]</scope>
    <source>
        <strain evidence="5">SB210</strain>
    </source>
</reference>
<dbReference type="GO" id="GO:0016020">
    <property type="term" value="C:membrane"/>
    <property type="evidence" value="ECO:0007669"/>
    <property type="project" value="TreeGrafter"/>
</dbReference>
<keyword evidence="2" id="KW-0472">Membrane</keyword>
<dbReference type="PANTHER" id="PTHR12406">
    <property type="entry name" value="CALCIUM-INDEPENDENT PHOSPHOLIPASE A2 IPLA2 -RELATED"/>
    <property type="match status" value="1"/>
</dbReference>
<dbReference type="eggNOG" id="KOG0583">
    <property type="taxonomic scope" value="Eukaryota"/>
</dbReference>
<organism evidence="4 5">
    <name type="scientific">Tetrahymena thermophila (strain SB210)</name>
    <dbReference type="NCBI Taxonomy" id="312017"/>
    <lineage>
        <taxon>Eukaryota</taxon>
        <taxon>Sar</taxon>
        <taxon>Alveolata</taxon>
        <taxon>Ciliophora</taxon>
        <taxon>Intramacronucleata</taxon>
        <taxon>Oligohymenophorea</taxon>
        <taxon>Hymenostomatida</taxon>
        <taxon>Tetrahymenina</taxon>
        <taxon>Tetrahymenidae</taxon>
        <taxon>Tetrahymena</taxon>
    </lineage>
</organism>
<evidence type="ECO:0000313" key="5">
    <source>
        <dbReference type="Proteomes" id="UP000009168"/>
    </source>
</evidence>
<dbReference type="InterPro" id="IPR033562">
    <property type="entry name" value="PLPL"/>
</dbReference>
<keyword evidence="2" id="KW-0812">Transmembrane</keyword>
<dbReference type="InParanoid" id="Q237S6"/>
<evidence type="ECO:0000256" key="1">
    <source>
        <dbReference type="ARBA" id="ARBA00023098"/>
    </source>
</evidence>
<dbReference type="EMBL" id="GG662743">
    <property type="protein sequence ID" value="EAR92665.1"/>
    <property type="molecule type" value="Genomic_DNA"/>
</dbReference>
<dbReference type="GeneID" id="7825109"/>
<dbReference type="GO" id="GO:0019433">
    <property type="term" value="P:triglyceride catabolic process"/>
    <property type="evidence" value="ECO:0007669"/>
    <property type="project" value="TreeGrafter"/>
</dbReference>
<dbReference type="PANTHER" id="PTHR12406:SF7">
    <property type="entry name" value="PATATIN-LIKE PHOSPHOLIPASE DOMAIN-CONTAINING PROTEIN 4"/>
    <property type="match status" value="1"/>
</dbReference>
<dbReference type="InterPro" id="IPR002641">
    <property type="entry name" value="PNPLA_dom"/>
</dbReference>
<proteinExistence type="predicted"/>